<reference evidence="2 3" key="1">
    <citation type="journal article" date="2017" name="Mol. Biol. Evol.">
        <title>The 4-celled Tetrabaena socialis nuclear genome reveals the essential components for genetic control of cell number at the origin of multicellularity in the volvocine lineage.</title>
        <authorList>
            <person name="Featherston J."/>
            <person name="Arakaki Y."/>
            <person name="Hanschen E.R."/>
            <person name="Ferris P.J."/>
            <person name="Michod R.E."/>
            <person name="Olson B.J.S.C."/>
            <person name="Nozaki H."/>
            <person name="Durand P.M."/>
        </authorList>
    </citation>
    <scope>NUCLEOTIDE SEQUENCE [LARGE SCALE GENOMIC DNA]</scope>
    <source>
        <strain evidence="2 3">NIES-571</strain>
    </source>
</reference>
<sequence>MTARDCTAVAAAVAFPFGCCYPMTRAATGRWCVMGGRKPAVLPRALPPLGRRRQRGMPPADYPSCPGSSRGASPPPAR</sequence>
<proteinExistence type="predicted"/>
<feature type="compositionally biased region" description="Low complexity" evidence="1">
    <location>
        <begin position="56"/>
        <end position="72"/>
    </location>
</feature>
<feature type="region of interest" description="Disordered" evidence="1">
    <location>
        <begin position="43"/>
        <end position="78"/>
    </location>
</feature>
<name>A0A2J8A1G5_9CHLO</name>
<protein>
    <submittedName>
        <fullName evidence="2">Uncharacterized protein</fullName>
    </submittedName>
</protein>
<gene>
    <name evidence="2" type="ORF">TSOC_007287</name>
</gene>
<comment type="caution">
    <text evidence="2">The sequence shown here is derived from an EMBL/GenBank/DDBJ whole genome shotgun (WGS) entry which is preliminary data.</text>
</comment>
<keyword evidence="3" id="KW-1185">Reference proteome</keyword>
<dbReference type="EMBL" id="PGGS01000241">
    <property type="protein sequence ID" value="PNH06366.1"/>
    <property type="molecule type" value="Genomic_DNA"/>
</dbReference>
<evidence type="ECO:0000313" key="2">
    <source>
        <dbReference type="EMBL" id="PNH06366.1"/>
    </source>
</evidence>
<evidence type="ECO:0000256" key="1">
    <source>
        <dbReference type="SAM" id="MobiDB-lite"/>
    </source>
</evidence>
<dbReference type="Proteomes" id="UP000236333">
    <property type="component" value="Unassembled WGS sequence"/>
</dbReference>
<accession>A0A2J8A1G5</accession>
<dbReference type="AlphaFoldDB" id="A0A2J8A1G5"/>
<evidence type="ECO:0000313" key="3">
    <source>
        <dbReference type="Proteomes" id="UP000236333"/>
    </source>
</evidence>
<organism evidence="2 3">
    <name type="scientific">Tetrabaena socialis</name>
    <dbReference type="NCBI Taxonomy" id="47790"/>
    <lineage>
        <taxon>Eukaryota</taxon>
        <taxon>Viridiplantae</taxon>
        <taxon>Chlorophyta</taxon>
        <taxon>core chlorophytes</taxon>
        <taxon>Chlorophyceae</taxon>
        <taxon>CS clade</taxon>
        <taxon>Chlamydomonadales</taxon>
        <taxon>Tetrabaenaceae</taxon>
        <taxon>Tetrabaena</taxon>
    </lineage>
</organism>